<name>A0AC34RRF1_9BILA</name>
<sequence>MYIKVDNHQQQLQQPQYLIQENLLHQVQRQEKKKIMIEKKKHCQKIICSKLLLIFIFCFYDQASLRCLKCKFAPISLITTGFPIGLRRTFVSVFSFEFLS</sequence>
<protein>
    <submittedName>
        <fullName evidence="2">Transmembrane protein</fullName>
    </submittedName>
</protein>
<reference evidence="2" key="1">
    <citation type="submission" date="2022-11" db="UniProtKB">
        <authorList>
            <consortium name="WormBaseParasite"/>
        </authorList>
    </citation>
    <scope>IDENTIFICATION</scope>
</reference>
<evidence type="ECO:0000313" key="1">
    <source>
        <dbReference type="Proteomes" id="UP000887576"/>
    </source>
</evidence>
<dbReference type="WBParaSite" id="JU765_v2.g9570.t1">
    <property type="protein sequence ID" value="JU765_v2.g9570.t1"/>
    <property type="gene ID" value="JU765_v2.g9570"/>
</dbReference>
<dbReference type="Proteomes" id="UP000887576">
    <property type="component" value="Unplaced"/>
</dbReference>
<organism evidence="1 2">
    <name type="scientific">Panagrolaimus sp. JU765</name>
    <dbReference type="NCBI Taxonomy" id="591449"/>
    <lineage>
        <taxon>Eukaryota</taxon>
        <taxon>Metazoa</taxon>
        <taxon>Ecdysozoa</taxon>
        <taxon>Nematoda</taxon>
        <taxon>Chromadorea</taxon>
        <taxon>Rhabditida</taxon>
        <taxon>Tylenchina</taxon>
        <taxon>Panagrolaimomorpha</taxon>
        <taxon>Panagrolaimoidea</taxon>
        <taxon>Panagrolaimidae</taxon>
        <taxon>Panagrolaimus</taxon>
    </lineage>
</organism>
<accession>A0AC34RRF1</accession>
<evidence type="ECO:0000313" key="2">
    <source>
        <dbReference type="WBParaSite" id="JU765_v2.g9570.t1"/>
    </source>
</evidence>
<proteinExistence type="predicted"/>